<keyword evidence="2" id="KW-1185">Reference proteome</keyword>
<sequence length="362" mass="40431">MQDEYPPMTPPLSSFLSTHKRTMFVSFGVLVYTTPENNAILLSSFVEAIDQGIIDGVIWSLGQTSHSDFPGNITLSNGTIIESSYILHNKHPHIYITDFAPQFALLNQTNVKLFFSHGGTGSTHESIYTAKPMLLLPIAFDQMGNAEKLENAGVGLTVSKFNLNVQDIHNKIKKLQTDESIQVNVRRMQVLARINSKRKHRAADLIEFLLLASQLNNEDEEYDDEEGVTNNGNTLVVEEDSRNGKSINDRNNINDGNGKNNKKNNNNSKSKNNRYNKKRRNGNGINRHSTFTNAYLQELITPDTRMGFIKGKYLDVFGAFAVGIIVVFSTIMWLVWAIASIFVNGVLNVTESFVGGTKVKVE</sequence>
<reference evidence="1" key="1">
    <citation type="submission" date="2021-06" db="EMBL/GenBank/DDBJ databases">
        <authorList>
            <person name="Kallberg Y."/>
            <person name="Tangrot J."/>
            <person name="Rosling A."/>
        </authorList>
    </citation>
    <scope>NUCLEOTIDE SEQUENCE</scope>
    <source>
        <strain evidence="1">CL356</strain>
    </source>
</reference>
<name>A0ACA9KR32_9GLOM</name>
<organism evidence="1 2">
    <name type="scientific">Acaulospora colombiana</name>
    <dbReference type="NCBI Taxonomy" id="27376"/>
    <lineage>
        <taxon>Eukaryota</taxon>
        <taxon>Fungi</taxon>
        <taxon>Fungi incertae sedis</taxon>
        <taxon>Mucoromycota</taxon>
        <taxon>Glomeromycotina</taxon>
        <taxon>Glomeromycetes</taxon>
        <taxon>Diversisporales</taxon>
        <taxon>Acaulosporaceae</taxon>
        <taxon>Acaulospora</taxon>
    </lineage>
</organism>
<evidence type="ECO:0000313" key="2">
    <source>
        <dbReference type="Proteomes" id="UP000789525"/>
    </source>
</evidence>
<comment type="caution">
    <text evidence="1">The sequence shown here is derived from an EMBL/GenBank/DDBJ whole genome shotgun (WGS) entry which is preliminary data.</text>
</comment>
<proteinExistence type="predicted"/>
<dbReference type="EMBL" id="CAJVPT010002664">
    <property type="protein sequence ID" value="CAG8484889.1"/>
    <property type="molecule type" value="Genomic_DNA"/>
</dbReference>
<dbReference type="Proteomes" id="UP000789525">
    <property type="component" value="Unassembled WGS sequence"/>
</dbReference>
<accession>A0ACA9KR32</accession>
<evidence type="ECO:0000313" key="1">
    <source>
        <dbReference type="EMBL" id="CAG8484889.1"/>
    </source>
</evidence>
<protein>
    <submittedName>
        <fullName evidence="1">9241_t:CDS:1</fullName>
    </submittedName>
</protein>
<gene>
    <name evidence="1" type="ORF">ACOLOM_LOCUS2136</name>
</gene>